<dbReference type="SUPFAM" id="SSF55190">
    <property type="entry name" value="Arginyl-tRNA synthetase (ArgRS), N-terminal 'additional' domain"/>
    <property type="match status" value="1"/>
</dbReference>
<dbReference type="Pfam" id="PF03485">
    <property type="entry name" value="Arg_tRNA_synt_N"/>
    <property type="match status" value="1"/>
</dbReference>
<organism evidence="3 4">
    <name type="scientific">Streptomyces bambusae</name>
    <dbReference type="NCBI Taxonomy" id="1550616"/>
    <lineage>
        <taxon>Bacteria</taxon>
        <taxon>Bacillati</taxon>
        <taxon>Actinomycetota</taxon>
        <taxon>Actinomycetes</taxon>
        <taxon>Kitasatosporales</taxon>
        <taxon>Streptomycetaceae</taxon>
        <taxon>Streptomyces</taxon>
    </lineage>
</organism>
<feature type="compositionally biased region" description="Pro residues" evidence="1">
    <location>
        <begin position="259"/>
        <end position="286"/>
    </location>
</feature>
<evidence type="ECO:0000256" key="1">
    <source>
        <dbReference type="SAM" id="MobiDB-lite"/>
    </source>
</evidence>
<reference evidence="3 4" key="1">
    <citation type="submission" date="2019-12" db="EMBL/GenBank/DDBJ databases">
        <title>Genome sequence of Streptomyces bambusae.</title>
        <authorList>
            <person name="Bansal K."/>
            <person name="Choksket S."/>
            <person name="Korpole S."/>
            <person name="Patil P.B."/>
        </authorList>
    </citation>
    <scope>NUCLEOTIDE SEQUENCE [LARGE SCALE GENOMIC DNA]</scope>
    <source>
        <strain evidence="3 4">SK60</strain>
    </source>
</reference>
<accession>A0ABS6ZDA8</accession>
<dbReference type="InterPro" id="IPR005148">
    <property type="entry name" value="Arg-tRNA-synth_N"/>
</dbReference>
<gene>
    <name evidence="3" type="ORF">GPJ59_28640</name>
</gene>
<proteinExistence type="predicted"/>
<keyword evidence="4" id="KW-1185">Reference proteome</keyword>
<feature type="region of interest" description="Disordered" evidence="1">
    <location>
        <begin position="256"/>
        <end position="290"/>
    </location>
</feature>
<dbReference type="Gene3D" id="3.30.1360.70">
    <property type="entry name" value="Arginyl tRNA synthetase N-terminal domain"/>
    <property type="match status" value="1"/>
</dbReference>
<dbReference type="GO" id="GO:0016874">
    <property type="term" value="F:ligase activity"/>
    <property type="evidence" value="ECO:0007669"/>
    <property type="project" value="UniProtKB-KW"/>
</dbReference>
<keyword evidence="3" id="KW-0436">Ligase</keyword>
<dbReference type="EMBL" id="WTFF01000288">
    <property type="protein sequence ID" value="MBW5485734.1"/>
    <property type="molecule type" value="Genomic_DNA"/>
</dbReference>
<feature type="domain" description="Arginyl tRNA synthetase N-terminal" evidence="2">
    <location>
        <begin position="4"/>
        <end position="92"/>
    </location>
</feature>
<feature type="compositionally biased region" description="Low complexity" evidence="1">
    <location>
        <begin position="120"/>
        <end position="137"/>
    </location>
</feature>
<comment type="caution">
    <text evidence="3">The sequence shown here is derived from an EMBL/GenBank/DDBJ whole genome shotgun (WGS) entry which is preliminary data.</text>
</comment>
<dbReference type="InterPro" id="IPR036695">
    <property type="entry name" value="Arg-tRNA-synth_N_sf"/>
</dbReference>
<sequence>MTPADLSRTVADAVRCAVADGELAVEVPARVVVERTRPGGVGEYACSVALRIAGPAGKPAREVAGLLRKRLAGLPGIASVDVTGPGFLSFAMSGDAWADVARDVVARGATYGWCVDHRPSSSPSSPSSSSPSGPSSSQVAGPGGRELVVREAVGRILRSQGIEGIGGDAGLLRVAPVPRGEGDVVRRFGAEAARWAMLAVPPQERPVFSERLLLQDESSDLFLVRYAHARSRALVRNAAQLGFTPDIEARPDAEVHAVAPPPPAAPAPPPDPPPPPPPPALFPPLPLRRAPPRIATCRSRAVVHRII</sequence>
<feature type="non-terminal residue" evidence="3">
    <location>
        <position position="307"/>
    </location>
</feature>
<dbReference type="SMART" id="SM01016">
    <property type="entry name" value="Arg_tRNA_synt_N"/>
    <property type="match status" value="1"/>
</dbReference>
<evidence type="ECO:0000313" key="4">
    <source>
        <dbReference type="Proteomes" id="UP000812013"/>
    </source>
</evidence>
<protein>
    <submittedName>
        <fullName evidence="3">Arginine--tRNA ligase</fullName>
    </submittedName>
</protein>
<evidence type="ECO:0000313" key="3">
    <source>
        <dbReference type="EMBL" id="MBW5485734.1"/>
    </source>
</evidence>
<dbReference type="Proteomes" id="UP000812013">
    <property type="component" value="Unassembled WGS sequence"/>
</dbReference>
<evidence type="ECO:0000259" key="2">
    <source>
        <dbReference type="SMART" id="SM01016"/>
    </source>
</evidence>
<name>A0ABS6ZDA8_9ACTN</name>
<feature type="region of interest" description="Disordered" evidence="1">
    <location>
        <begin position="117"/>
        <end position="143"/>
    </location>
</feature>